<name>A0ABQ1X5R8_9BACT</name>
<protein>
    <recommendedName>
        <fullName evidence="4">DUF4369 domain-containing protein</fullName>
    </recommendedName>
</protein>
<feature type="compositionally biased region" description="Polar residues" evidence="1">
    <location>
        <begin position="40"/>
        <end position="54"/>
    </location>
</feature>
<keyword evidence="3" id="KW-1185">Reference proteome</keyword>
<proteinExistence type="predicted"/>
<dbReference type="Proteomes" id="UP000601361">
    <property type="component" value="Unassembled WGS sequence"/>
</dbReference>
<gene>
    <name evidence="2" type="ORF">GCM10011378_41580</name>
</gene>
<evidence type="ECO:0008006" key="4">
    <source>
        <dbReference type="Google" id="ProtNLM"/>
    </source>
</evidence>
<accession>A0ABQ1X5R8</accession>
<dbReference type="RefSeq" id="WP_188559785.1">
    <property type="nucleotide sequence ID" value="NZ_BMGS01000016.1"/>
</dbReference>
<evidence type="ECO:0000313" key="2">
    <source>
        <dbReference type="EMBL" id="GGG61252.1"/>
    </source>
</evidence>
<reference evidence="3" key="1">
    <citation type="journal article" date="2019" name="Int. J. Syst. Evol. Microbiol.">
        <title>The Global Catalogue of Microorganisms (GCM) 10K type strain sequencing project: providing services to taxonomists for standard genome sequencing and annotation.</title>
        <authorList>
            <consortium name="The Broad Institute Genomics Platform"/>
            <consortium name="The Broad Institute Genome Sequencing Center for Infectious Disease"/>
            <person name="Wu L."/>
            <person name="Ma J."/>
        </authorList>
    </citation>
    <scope>NUCLEOTIDE SEQUENCE [LARGE SCALE GENOMIC DNA]</scope>
    <source>
        <strain evidence="3">CGMCC 1.12990</strain>
    </source>
</reference>
<comment type="caution">
    <text evidence="2">The sequence shown here is derived from an EMBL/GenBank/DDBJ whole genome shotgun (WGS) entry which is preliminary data.</text>
</comment>
<feature type="region of interest" description="Disordered" evidence="1">
    <location>
        <begin position="30"/>
        <end position="54"/>
    </location>
</feature>
<evidence type="ECO:0000313" key="3">
    <source>
        <dbReference type="Proteomes" id="UP000601361"/>
    </source>
</evidence>
<dbReference type="EMBL" id="BMGS01000016">
    <property type="protein sequence ID" value="GGG61252.1"/>
    <property type="molecule type" value="Genomic_DNA"/>
</dbReference>
<sequence length="296" mass="32220">MNREDYNRISPSLRNRIPAFPKGKSVTLRSLDTPPPARQIINTSNDTELRPQTASPMSIKSSAMILDPENGDVQIAGLGANTLQNGGTPMARYEPTILYFEFDETGTCLLGEKDKQLYEVAMLHPANKDNVVPGAPMPATGYRFEVVDIEKAADDDVALLEKALAVKMEVGQLSSAVLRETAQRIGGIDSTGTDAQIKKALYALCDANPENVRRHMSDHVTQNTALVKEAKEAGAIRFVDEKQAWEFVATAGLIYASGTEDPLLSLVDYLSTPLGSKQRTAIQTALDAAKKSTKRR</sequence>
<evidence type="ECO:0000256" key="1">
    <source>
        <dbReference type="SAM" id="MobiDB-lite"/>
    </source>
</evidence>
<organism evidence="2 3">
    <name type="scientific">Hymenobacter glacieicola</name>
    <dbReference type="NCBI Taxonomy" id="1562124"/>
    <lineage>
        <taxon>Bacteria</taxon>
        <taxon>Pseudomonadati</taxon>
        <taxon>Bacteroidota</taxon>
        <taxon>Cytophagia</taxon>
        <taxon>Cytophagales</taxon>
        <taxon>Hymenobacteraceae</taxon>
        <taxon>Hymenobacter</taxon>
    </lineage>
</organism>